<accession>A0AAV2R738</accession>
<dbReference type="Proteomes" id="UP001497623">
    <property type="component" value="Unassembled WGS sequence"/>
</dbReference>
<feature type="non-terminal residue" evidence="2">
    <location>
        <position position="139"/>
    </location>
</feature>
<dbReference type="EMBL" id="CAXKWB010015836">
    <property type="protein sequence ID" value="CAL4114585.1"/>
    <property type="molecule type" value="Genomic_DNA"/>
</dbReference>
<proteinExistence type="predicted"/>
<organism evidence="2 3">
    <name type="scientific">Meganyctiphanes norvegica</name>
    <name type="common">Northern krill</name>
    <name type="synonym">Thysanopoda norvegica</name>
    <dbReference type="NCBI Taxonomy" id="48144"/>
    <lineage>
        <taxon>Eukaryota</taxon>
        <taxon>Metazoa</taxon>
        <taxon>Ecdysozoa</taxon>
        <taxon>Arthropoda</taxon>
        <taxon>Crustacea</taxon>
        <taxon>Multicrustacea</taxon>
        <taxon>Malacostraca</taxon>
        <taxon>Eumalacostraca</taxon>
        <taxon>Eucarida</taxon>
        <taxon>Euphausiacea</taxon>
        <taxon>Euphausiidae</taxon>
        <taxon>Meganyctiphanes</taxon>
    </lineage>
</organism>
<dbReference type="AlphaFoldDB" id="A0AAV2R738"/>
<evidence type="ECO:0000313" key="2">
    <source>
        <dbReference type="EMBL" id="CAL4114585.1"/>
    </source>
</evidence>
<feature type="non-terminal residue" evidence="2">
    <location>
        <position position="1"/>
    </location>
</feature>
<evidence type="ECO:0000313" key="3">
    <source>
        <dbReference type="Proteomes" id="UP001497623"/>
    </source>
</evidence>
<evidence type="ECO:0000256" key="1">
    <source>
        <dbReference type="SAM" id="MobiDB-lite"/>
    </source>
</evidence>
<name>A0AAV2R738_MEGNR</name>
<feature type="compositionally biased region" description="Polar residues" evidence="1">
    <location>
        <begin position="71"/>
        <end position="97"/>
    </location>
</feature>
<feature type="region of interest" description="Disordered" evidence="1">
    <location>
        <begin position="71"/>
        <end position="130"/>
    </location>
</feature>
<sequence length="139" mass="15362">NELKNVHNLEWPNGKIGIELIRIILFYRLPGSVQYELINMTNSNYPSLDLIFDKLEEAITKLVIIQNKGSAGIGNQNYKQSTKSSNPSDLSKIQGSSDPKKAFLGNTGNSTPGNARKGKKFTKKGNNSNQTKKCIFCNA</sequence>
<comment type="caution">
    <text evidence="2">The sequence shown here is derived from an EMBL/GenBank/DDBJ whole genome shotgun (WGS) entry which is preliminary data.</text>
</comment>
<gene>
    <name evidence="2" type="ORF">MNOR_LOCUS20463</name>
</gene>
<reference evidence="2 3" key="1">
    <citation type="submission" date="2024-05" db="EMBL/GenBank/DDBJ databases">
        <authorList>
            <person name="Wallberg A."/>
        </authorList>
    </citation>
    <scope>NUCLEOTIDE SEQUENCE [LARGE SCALE GENOMIC DNA]</scope>
</reference>
<protein>
    <submittedName>
        <fullName evidence="2">Uncharacterized protein</fullName>
    </submittedName>
</protein>
<keyword evidence="3" id="KW-1185">Reference proteome</keyword>